<dbReference type="Proteomes" id="UP001081709">
    <property type="component" value="Unassembled WGS sequence"/>
</dbReference>
<dbReference type="InterPro" id="IPR000073">
    <property type="entry name" value="AB_hydrolase_1"/>
</dbReference>
<comment type="caution">
    <text evidence="4">The sequence shown here is derived from an EMBL/GenBank/DDBJ whole genome shotgun (WGS) entry which is preliminary data.</text>
</comment>
<protein>
    <submittedName>
        <fullName evidence="4">Alpha/beta hydrolase-fold protein</fullName>
    </submittedName>
</protein>
<dbReference type="InterPro" id="IPR029058">
    <property type="entry name" value="AB_hydrolase_fold"/>
</dbReference>
<feature type="region of interest" description="Disordered" evidence="1">
    <location>
        <begin position="1"/>
        <end position="21"/>
    </location>
</feature>
<dbReference type="Proteomes" id="UP001071478">
    <property type="component" value="Unassembled WGS sequence"/>
</dbReference>
<dbReference type="RefSeq" id="WP_248168012.1">
    <property type="nucleotide sequence ID" value="NZ_JALNJA010000003.1"/>
</dbReference>
<dbReference type="Gene3D" id="3.40.50.1820">
    <property type="entry name" value="alpha/beta hydrolase"/>
    <property type="match status" value="1"/>
</dbReference>
<accession>A0A9Q4GKU1</accession>
<feature type="domain" description="AB hydrolase-1" evidence="2">
    <location>
        <begin position="244"/>
        <end position="302"/>
    </location>
</feature>
<proteinExistence type="predicted"/>
<evidence type="ECO:0000256" key="1">
    <source>
        <dbReference type="SAM" id="MobiDB-lite"/>
    </source>
</evidence>
<evidence type="ECO:0000259" key="2">
    <source>
        <dbReference type="Pfam" id="PF00561"/>
    </source>
</evidence>
<evidence type="ECO:0000313" key="5">
    <source>
        <dbReference type="Proteomes" id="UP001071478"/>
    </source>
</evidence>
<dbReference type="Pfam" id="PF00561">
    <property type="entry name" value="Abhydrolase_1"/>
    <property type="match status" value="1"/>
</dbReference>
<sequence>MSTERVQPGTRPFPIRDNALPPDTVPDDVLCATACTNTPRFVPHGDGWALVLATTQGAPGRSLYADVSGITDRSRLEAGLMRPHPTVPKVRACVLAVPPGWRGSVRYLPVDGDDPTVPKGPAQRTWWKNLVRGAFLPEGEEIHHSIGPATVLSAPDATTDHATGEGPDWPSRTAAVPAVEPRSVRLVETGGTGTPLVVFDGPLFHNSGAMTALSTLDVIPSHIAFIIHGDGVEGRNRDLLRNDDFTTAVLDTVSRETGAPRVVVAGSSYGGLGALYAAATHPDSAAGAIALSTPFSRFEDWEPLRTLPDDIRIVIDGGELEWLMTHGFNHAEDRLRELGVNHIARRFVGGHDIACWRGRIAEDYALIVG</sequence>
<dbReference type="EMBL" id="JAPMKV010000002">
    <property type="protein sequence ID" value="MCX7444614.1"/>
    <property type="molecule type" value="Genomic_DNA"/>
</dbReference>
<dbReference type="EMBL" id="JAPMKU010000003">
    <property type="protein sequence ID" value="MCX7468562.1"/>
    <property type="molecule type" value="Genomic_DNA"/>
</dbReference>
<evidence type="ECO:0000313" key="6">
    <source>
        <dbReference type="Proteomes" id="UP001081709"/>
    </source>
</evidence>
<evidence type="ECO:0000313" key="4">
    <source>
        <dbReference type="EMBL" id="MCX7468562.1"/>
    </source>
</evidence>
<dbReference type="SUPFAM" id="SSF53474">
    <property type="entry name" value="alpha/beta-Hydrolases"/>
    <property type="match status" value="1"/>
</dbReference>
<keyword evidence="4" id="KW-0378">Hydrolase</keyword>
<keyword evidence="6" id="KW-1185">Reference proteome</keyword>
<organism evidence="4 5">
    <name type="scientific">Corynebacterium pygosceleis</name>
    <dbReference type="NCBI Taxonomy" id="2800406"/>
    <lineage>
        <taxon>Bacteria</taxon>
        <taxon>Bacillati</taxon>
        <taxon>Actinomycetota</taxon>
        <taxon>Actinomycetes</taxon>
        <taxon>Mycobacteriales</taxon>
        <taxon>Corynebacteriaceae</taxon>
        <taxon>Corynebacterium</taxon>
    </lineage>
</organism>
<reference evidence="4" key="1">
    <citation type="submission" date="2022-11" db="EMBL/GenBank/DDBJ databases">
        <title>Corynebacterium sp. isolated from Penguins.</title>
        <authorList>
            <person name="Sedlar K."/>
            <person name="Svec P."/>
        </authorList>
    </citation>
    <scope>NUCLEOTIDE SEQUENCE</scope>
    <source>
        <strain evidence="3">P7003</strain>
        <strain evidence="4">P7374</strain>
    </source>
</reference>
<evidence type="ECO:0000313" key="3">
    <source>
        <dbReference type="EMBL" id="MCX7444614.1"/>
    </source>
</evidence>
<dbReference type="GO" id="GO:0016787">
    <property type="term" value="F:hydrolase activity"/>
    <property type="evidence" value="ECO:0007669"/>
    <property type="project" value="UniProtKB-KW"/>
</dbReference>
<gene>
    <name evidence="3" type="ORF">OS125_05045</name>
    <name evidence="4" type="ORF">OS129_06705</name>
</gene>
<name>A0A9Q4GKU1_9CORY</name>
<dbReference type="AlphaFoldDB" id="A0A9Q4GKU1"/>